<protein>
    <submittedName>
        <fullName evidence="1">Uncharacterized protein</fullName>
    </submittedName>
</protein>
<dbReference type="EMBL" id="CAJVOS010000014">
    <property type="protein sequence ID" value="CAG8020427.1"/>
    <property type="molecule type" value="Genomic_DNA"/>
</dbReference>
<evidence type="ECO:0000313" key="1">
    <source>
        <dbReference type="EMBL" id="CAG8020427.1"/>
    </source>
</evidence>
<dbReference type="AlphaFoldDB" id="A0A9W4HI48"/>
<name>A0A9W4HI48_PENOL</name>
<evidence type="ECO:0000313" key="2">
    <source>
        <dbReference type="Proteomes" id="UP001153618"/>
    </source>
</evidence>
<accession>A0A9W4HI48</accession>
<comment type="caution">
    <text evidence="1">The sequence shown here is derived from an EMBL/GenBank/DDBJ whole genome shotgun (WGS) entry which is preliminary data.</text>
</comment>
<dbReference type="Proteomes" id="UP001153618">
    <property type="component" value="Unassembled WGS sequence"/>
</dbReference>
<gene>
    <name evidence="1" type="ORF">POLS_LOCUS2388</name>
</gene>
<proteinExistence type="predicted"/>
<organism evidence="1 2">
    <name type="scientific">Penicillium olsonii</name>
    <dbReference type="NCBI Taxonomy" id="99116"/>
    <lineage>
        <taxon>Eukaryota</taxon>
        <taxon>Fungi</taxon>
        <taxon>Dikarya</taxon>
        <taxon>Ascomycota</taxon>
        <taxon>Pezizomycotina</taxon>
        <taxon>Eurotiomycetes</taxon>
        <taxon>Eurotiomycetidae</taxon>
        <taxon>Eurotiales</taxon>
        <taxon>Aspergillaceae</taxon>
        <taxon>Penicillium</taxon>
    </lineage>
</organism>
<sequence length="385" mass="44635">MDPFQRLPVELMLQILEDTADFVGVESLTSVPRPARAAFHMDSWAIMHVISALNPITSQPEVRVLISNIVVVHKRLHKTTLVTEELEASQRAWRQEIACFLLHIAAQIQRLACVCLSRLRQEFASAVGASPLHAQRANGPFSWIEEYRIYWARWHLRSYSDVHKFKEEQFSVWETTGRLKSRFSRDIDVYPTSDGVFDFLKEAIWAVAITVEDLQACSPSEFPQRVLRPEHRSILSWNNEIDTPFFTSFELPRSTETQYPIWSPPPVPTQNLVTSCWFLLPDHCKQPPAQMSLFRSLRFQVMRRGTNKRGMDDILRYRRCGVLLWDKWRMFSTGLYPNTFRERVPTPDGGFVDPGGPEARLSTSCLEKWLAVRDPWMQTNGWQLA</sequence>
<dbReference type="OrthoDB" id="4358152at2759"/>
<keyword evidence="2" id="KW-1185">Reference proteome</keyword>
<reference evidence="1" key="1">
    <citation type="submission" date="2021-07" db="EMBL/GenBank/DDBJ databases">
        <authorList>
            <person name="Branca A.L. A."/>
        </authorList>
    </citation>
    <scope>NUCLEOTIDE SEQUENCE</scope>
</reference>